<dbReference type="GO" id="GO:0005829">
    <property type="term" value="C:cytosol"/>
    <property type="evidence" value="ECO:0007669"/>
    <property type="project" value="TreeGrafter"/>
</dbReference>
<dbReference type="GO" id="GO:0016757">
    <property type="term" value="F:glycosyltransferase activity"/>
    <property type="evidence" value="ECO:0007669"/>
    <property type="project" value="UniProtKB-KW"/>
</dbReference>
<accession>A0A9P5XFN2</accession>
<dbReference type="InterPro" id="IPR041525">
    <property type="entry name" value="N/Namide_PRibTrfase"/>
</dbReference>
<keyword evidence="11" id="KW-0808">Transferase</keyword>
<comment type="caution">
    <text evidence="11">The sequence shown here is derived from an EMBL/GenBank/DDBJ whole genome shotgun (WGS) entry which is preliminary data.</text>
</comment>
<evidence type="ECO:0000313" key="11">
    <source>
        <dbReference type="EMBL" id="KAF9448625.1"/>
    </source>
</evidence>
<organism evidence="11 12">
    <name type="scientific">Macrolepiota fuliginosa MF-IS2</name>
    <dbReference type="NCBI Taxonomy" id="1400762"/>
    <lineage>
        <taxon>Eukaryota</taxon>
        <taxon>Fungi</taxon>
        <taxon>Dikarya</taxon>
        <taxon>Basidiomycota</taxon>
        <taxon>Agaricomycotina</taxon>
        <taxon>Agaricomycetes</taxon>
        <taxon>Agaricomycetidae</taxon>
        <taxon>Agaricales</taxon>
        <taxon>Agaricineae</taxon>
        <taxon>Agaricaceae</taxon>
        <taxon>Macrolepiota</taxon>
    </lineage>
</organism>
<name>A0A9P5XFN2_9AGAR</name>
<feature type="domain" description="Nicotinate phosphoribosyltransferase N-terminal" evidence="10">
    <location>
        <begin position="15"/>
        <end position="142"/>
    </location>
</feature>
<dbReference type="NCBIfam" id="TIGR01514">
    <property type="entry name" value="NAPRTase"/>
    <property type="match status" value="1"/>
</dbReference>
<dbReference type="PANTHER" id="PTHR11098">
    <property type="entry name" value="NICOTINATE PHOSPHORIBOSYLTRANSFERASE"/>
    <property type="match status" value="1"/>
</dbReference>
<evidence type="ECO:0000256" key="8">
    <source>
        <dbReference type="RuleBase" id="RU003838"/>
    </source>
</evidence>
<dbReference type="Proteomes" id="UP000807342">
    <property type="component" value="Unassembled WGS sequence"/>
</dbReference>
<comment type="PTM">
    <text evidence="8">Transiently phosphorylated on a His residue during the reaction cycle. Phosphorylation strongly increases the affinity for substrates and increases the rate of nicotinate D-ribonucleotide production. Dephosphorylation regenerates the low-affinity form of the enzyme, leading to product release.</text>
</comment>
<evidence type="ECO:0000256" key="1">
    <source>
        <dbReference type="ARBA" id="ARBA00004952"/>
    </source>
</evidence>
<dbReference type="PIRSF" id="PIRSF000484">
    <property type="entry name" value="NAPRT"/>
    <property type="match status" value="1"/>
</dbReference>
<evidence type="ECO:0000256" key="2">
    <source>
        <dbReference type="ARBA" id="ARBA00010897"/>
    </source>
</evidence>
<dbReference type="PANTHER" id="PTHR11098:SF1">
    <property type="entry name" value="NICOTINATE PHOSPHORIBOSYLTRANSFERASE"/>
    <property type="match status" value="1"/>
</dbReference>
<dbReference type="EC" id="6.3.4.21" evidence="3 8"/>
<dbReference type="Pfam" id="PF04095">
    <property type="entry name" value="NAPRTase"/>
    <property type="match status" value="1"/>
</dbReference>
<evidence type="ECO:0000313" key="12">
    <source>
        <dbReference type="Proteomes" id="UP000807342"/>
    </source>
</evidence>
<comment type="pathway">
    <text evidence="1 8">Cofactor biosynthesis; NAD(+) biosynthesis; nicotinate D-ribonucleotide from nicotinate: step 1/1.</text>
</comment>
<keyword evidence="11" id="KW-0328">Glycosyltransferase</keyword>
<gene>
    <name evidence="11" type="ORF">P691DRAFT_34785</name>
</gene>
<feature type="domain" description="Nicotinate/nicotinamide phosphoribosyltransferase" evidence="9">
    <location>
        <begin position="176"/>
        <end position="417"/>
    </location>
</feature>
<evidence type="ECO:0000256" key="6">
    <source>
        <dbReference type="ARBA" id="ARBA00022642"/>
    </source>
</evidence>
<keyword evidence="12" id="KW-1185">Reference proteome</keyword>
<dbReference type="GO" id="GO:0034355">
    <property type="term" value="P:NAD+ biosynthetic process via the salvage pathway"/>
    <property type="evidence" value="ECO:0007669"/>
    <property type="project" value="TreeGrafter"/>
</dbReference>
<dbReference type="AlphaFoldDB" id="A0A9P5XFN2"/>
<dbReference type="GO" id="GO:0004516">
    <property type="term" value="F:nicotinate phosphoribosyltransferase activity"/>
    <property type="evidence" value="ECO:0007669"/>
    <property type="project" value="UniProtKB-UniRule"/>
</dbReference>
<evidence type="ECO:0000259" key="10">
    <source>
        <dbReference type="Pfam" id="PF17767"/>
    </source>
</evidence>
<dbReference type="HAMAP" id="MF_00570">
    <property type="entry name" value="NAPRTase"/>
    <property type="match status" value="1"/>
</dbReference>
<dbReference type="SUPFAM" id="SSF51690">
    <property type="entry name" value="Nicotinate/Quinolinate PRTase C-terminal domain-like"/>
    <property type="match status" value="1"/>
</dbReference>
<evidence type="ECO:0000256" key="4">
    <source>
        <dbReference type="ARBA" id="ARBA00022553"/>
    </source>
</evidence>
<proteinExistence type="inferred from homology"/>
<sequence>MAAVLENPALPRSILDTDLYKLTMQQAVLRHFPDVQATYRFTNRNKNITFSRQFVDKYRASVSLFTDIILTPDERAWLESKCPYFTKDYLDYLSSFRFKPEQVHINFVPTSEDGLAGQVEISTSGSWVETILWEVPLLAILSETYFLVDDTDWTYDGQEELAYTKGKTLYDAGCWLSEFGTRRRRSSQAQDIVMQGLIRASKDNTNPQGRLSGTSNVHLAHKYDLAPIGTIAHEWFMGIGALQGYEHVNDISLQLWEEAYPNTPALLIALTDTFSTDAFFNEISKNPARAIKWTGLRQDSGDPLLFAPKVKETYDKIGIEGRDKLVIYSDSLNVDKALKIKRQCDELGFKKVSFGIGTFLTNDFRTVSSGLKETSKAHNIVIKLATLNGQPCVKISDDLDKNTGDKDTVAHVKRVFNL</sequence>
<dbReference type="Gene3D" id="3.20.140.10">
    <property type="entry name" value="nicotinate phosphoribosyltransferase"/>
    <property type="match status" value="1"/>
</dbReference>
<dbReference type="NCBIfam" id="NF003704">
    <property type="entry name" value="PRK05321.1"/>
    <property type="match status" value="1"/>
</dbReference>
<keyword evidence="5 8" id="KW-0436">Ligase</keyword>
<dbReference type="InterPro" id="IPR006406">
    <property type="entry name" value="Nic_PRibTrfase"/>
</dbReference>
<protein>
    <recommendedName>
        <fullName evidence="3 8">Nicotinate phosphoribosyltransferase</fullName>
        <ecNumber evidence="3 8">6.3.4.21</ecNumber>
    </recommendedName>
</protein>
<dbReference type="EMBL" id="MU151155">
    <property type="protein sequence ID" value="KAF9448625.1"/>
    <property type="molecule type" value="Genomic_DNA"/>
</dbReference>
<evidence type="ECO:0000256" key="3">
    <source>
        <dbReference type="ARBA" id="ARBA00013236"/>
    </source>
</evidence>
<comment type="catalytic activity">
    <reaction evidence="7 8">
        <text>5-phospho-alpha-D-ribose 1-diphosphate + nicotinate + ATP + H2O = nicotinate beta-D-ribonucleotide + ADP + phosphate + diphosphate</text>
        <dbReference type="Rhea" id="RHEA:36163"/>
        <dbReference type="ChEBI" id="CHEBI:15377"/>
        <dbReference type="ChEBI" id="CHEBI:30616"/>
        <dbReference type="ChEBI" id="CHEBI:32544"/>
        <dbReference type="ChEBI" id="CHEBI:33019"/>
        <dbReference type="ChEBI" id="CHEBI:43474"/>
        <dbReference type="ChEBI" id="CHEBI:57502"/>
        <dbReference type="ChEBI" id="CHEBI:58017"/>
        <dbReference type="ChEBI" id="CHEBI:456216"/>
        <dbReference type="EC" id="6.3.4.21"/>
    </reaction>
</comment>
<comment type="similarity">
    <text evidence="2 8">Belongs to the NAPRTase family.</text>
</comment>
<evidence type="ECO:0000256" key="7">
    <source>
        <dbReference type="ARBA" id="ARBA00048668"/>
    </source>
</evidence>
<dbReference type="OrthoDB" id="193380at2759"/>
<comment type="function">
    <text evidence="8">Catalyzes the synthesis of beta-nicotinate D-ribonucleotide from nicotinate and 5-phospho-D-ribose 1-phosphate at the expense of ATP.</text>
</comment>
<keyword evidence="6 8" id="KW-0662">Pyridine nucleotide biosynthesis</keyword>
<keyword evidence="4" id="KW-0597">Phosphoprotein</keyword>
<reference evidence="11" key="1">
    <citation type="submission" date="2020-11" db="EMBL/GenBank/DDBJ databases">
        <authorList>
            <consortium name="DOE Joint Genome Institute"/>
            <person name="Ahrendt S."/>
            <person name="Riley R."/>
            <person name="Andreopoulos W."/>
            <person name="Labutti K."/>
            <person name="Pangilinan J."/>
            <person name="Ruiz-Duenas F.J."/>
            <person name="Barrasa J.M."/>
            <person name="Sanchez-Garcia M."/>
            <person name="Camarero S."/>
            <person name="Miyauchi S."/>
            <person name="Serrano A."/>
            <person name="Linde D."/>
            <person name="Babiker R."/>
            <person name="Drula E."/>
            <person name="Ayuso-Fernandez I."/>
            <person name="Pacheco R."/>
            <person name="Padilla G."/>
            <person name="Ferreira P."/>
            <person name="Barriuso J."/>
            <person name="Kellner H."/>
            <person name="Castanera R."/>
            <person name="Alfaro M."/>
            <person name="Ramirez L."/>
            <person name="Pisabarro A.G."/>
            <person name="Kuo A."/>
            <person name="Tritt A."/>
            <person name="Lipzen A."/>
            <person name="He G."/>
            <person name="Yan M."/>
            <person name="Ng V."/>
            <person name="Cullen D."/>
            <person name="Martin F."/>
            <person name="Rosso M.-N."/>
            <person name="Henrissat B."/>
            <person name="Hibbett D."/>
            <person name="Martinez A.T."/>
            <person name="Grigoriev I.V."/>
        </authorList>
    </citation>
    <scope>NUCLEOTIDE SEQUENCE</scope>
    <source>
        <strain evidence="11">MF-IS2</strain>
    </source>
</reference>
<dbReference type="InterPro" id="IPR040727">
    <property type="entry name" value="NAPRTase_N"/>
</dbReference>
<dbReference type="SUPFAM" id="SSF54675">
    <property type="entry name" value="Nicotinate/Quinolinate PRTase N-terminal domain-like"/>
    <property type="match status" value="1"/>
</dbReference>
<dbReference type="InterPro" id="IPR007229">
    <property type="entry name" value="Nic_PRibTrfase-Fam"/>
</dbReference>
<evidence type="ECO:0000256" key="5">
    <source>
        <dbReference type="ARBA" id="ARBA00022598"/>
    </source>
</evidence>
<dbReference type="InterPro" id="IPR036068">
    <property type="entry name" value="Nicotinate_pribotase-like_C"/>
</dbReference>
<dbReference type="Pfam" id="PF17767">
    <property type="entry name" value="NAPRTase_N"/>
    <property type="match status" value="1"/>
</dbReference>
<evidence type="ECO:0000259" key="9">
    <source>
        <dbReference type="Pfam" id="PF04095"/>
    </source>
</evidence>